<protein>
    <submittedName>
        <fullName evidence="4">Retinol dehydrogenase 13</fullName>
    </submittedName>
</protein>
<dbReference type="PRINTS" id="PR00080">
    <property type="entry name" value="SDRFAMILY"/>
</dbReference>
<dbReference type="STRING" id="121845.A0A1S3D6F9"/>
<dbReference type="OMA" id="VMRCPKS"/>
<evidence type="ECO:0000256" key="1">
    <source>
        <dbReference type="ARBA" id="ARBA00023002"/>
    </source>
</evidence>
<dbReference type="RefSeq" id="XP_008474514.1">
    <property type="nucleotide sequence ID" value="XM_008476292.3"/>
</dbReference>
<dbReference type="PANTHER" id="PTHR43157">
    <property type="entry name" value="PHOSPHATIDYLINOSITOL-GLYCAN BIOSYNTHESIS CLASS F PROTEIN-RELATED"/>
    <property type="match status" value="1"/>
</dbReference>
<dbReference type="KEGG" id="dci:103511567"/>
<keyword evidence="1" id="KW-0560">Oxidoreductase</keyword>
<dbReference type="GO" id="GO:0016491">
    <property type="term" value="F:oxidoreductase activity"/>
    <property type="evidence" value="ECO:0007669"/>
    <property type="project" value="UniProtKB-KW"/>
</dbReference>
<evidence type="ECO:0000313" key="3">
    <source>
        <dbReference type="Proteomes" id="UP000079169"/>
    </source>
</evidence>
<evidence type="ECO:0000256" key="2">
    <source>
        <dbReference type="RuleBase" id="RU000363"/>
    </source>
</evidence>
<dbReference type="GeneID" id="103511567"/>
<proteinExistence type="inferred from homology"/>
<dbReference type="AlphaFoldDB" id="A0A1S3D6F9"/>
<gene>
    <name evidence="4" type="primary">LOC103511567</name>
</gene>
<dbReference type="InterPro" id="IPR002347">
    <property type="entry name" value="SDR_fam"/>
</dbReference>
<comment type="similarity">
    <text evidence="2">Belongs to the short-chain dehydrogenases/reductases (SDR) family.</text>
</comment>
<dbReference type="Proteomes" id="UP000079169">
    <property type="component" value="Unplaced"/>
</dbReference>
<evidence type="ECO:0000313" key="4">
    <source>
        <dbReference type="RefSeq" id="XP_008474514.1"/>
    </source>
</evidence>
<dbReference type="PRINTS" id="PR00081">
    <property type="entry name" value="GDHRDH"/>
</dbReference>
<sequence>MQIPNFKLTKPLVTLSAIGSLIGGTLLLKDVLGGAKYTEETSARGKIVIVTGANTGIGKAIARELAKRKAKVIMACRDLDKCEKARKEVVLESKNKYVLCRKCDLASQESIRAFAEEVKKENKKINVLINNAGVSGCRKMLTEEKIELQLGVNHMGHFLLTMLLLDKLQESAPSRIINVSSVAHKRGTINKEDLNSENSYDPTQAYNQSKLANVLFTRELAKRLEGTGITVNAVHPGIVNTDILRHSSYYDSWLSTVVLKPLVWLFIKSPRQGAQTIVYASLDPSLENVSGKYFAECREAETSPDAQDDGLAKWLWMVSEKWTKSSISDQLLTNSGISNQLVFK</sequence>
<dbReference type="SUPFAM" id="SSF51735">
    <property type="entry name" value="NAD(P)-binding Rossmann-fold domains"/>
    <property type="match status" value="1"/>
</dbReference>
<dbReference type="Gene3D" id="3.40.50.720">
    <property type="entry name" value="NAD(P)-binding Rossmann-like Domain"/>
    <property type="match status" value="1"/>
</dbReference>
<name>A0A1S3D6F9_DIACI</name>
<organism evidence="3 4">
    <name type="scientific">Diaphorina citri</name>
    <name type="common">Asian citrus psyllid</name>
    <dbReference type="NCBI Taxonomy" id="121845"/>
    <lineage>
        <taxon>Eukaryota</taxon>
        <taxon>Metazoa</taxon>
        <taxon>Ecdysozoa</taxon>
        <taxon>Arthropoda</taxon>
        <taxon>Hexapoda</taxon>
        <taxon>Insecta</taxon>
        <taxon>Pterygota</taxon>
        <taxon>Neoptera</taxon>
        <taxon>Paraneoptera</taxon>
        <taxon>Hemiptera</taxon>
        <taxon>Sternorrhyncha</taxon>
        <taxon>Psylloidea</taxon>
        <taxon>Psyllidae</taxon>
        <taxon>Diaphorininae</taxon>
        <taxon>Diaphorina</taxon>
    </lineage>
</organism>
<dbReference type="Pfam" id="PF00106">
    <property type="entry name" value="adh_short"/>
    <property type="match status" value="1"/>
</dbReference>
<keyword evidence="3" id="KW-1185">Reference proteome</keyword>
<accession>A0A1S3D6F9</accession>
<dbReference type="OrthoDB" id="191139at2759"/>
<dbReference type="InterPro" id="IPR036291">
    <property type="entry name" value="NAD(P)-bd_dom_sf"/>
</dbReference>
<dbReference type="PaxDb" id="121845-A0A1S3D6F9"/>
<reference evidence="4" key="1">
    <citation type="submission" date="2025-08" db="UniProtKB">
        <authorList>
            <consortium name="RefSeq"/>
        </authorList>
    </citation>
    <scope>IDENTIFICATION</scope>
</reference>
<dbReference type="PANTHER" id="PTHR43157:SF31">
    <property type="entry name" value="PHOSPHATIDYLINOSITOL-GLYCAN BIOSYNTHESIS CLASS F PROTEIN"/>
    <property type="match status" value="1"/>
</dbReference>